<keyword evidence="3" id="KW-1185">Reference proteome</keyword>
<feature type="transmembrane region" description="Helical" evidence="1">
    <location>
        <begin position="132"/>
        <end position="150"/>
    </location>
</feature>
<evidence type="ECO:0000256" key="1">
    <source>
        <dbReference type="SAM" id="Phobius"/>
    </source>
</evidence>
<proteinExistence type="predicted"/>
<comment type="caution">
    <text evidence="2">The sequence shown here is derived from an EMBL/GenBank/DDBJ whole genome shotgun (WGS) entry which is preliminary data.</text>
</comment>
<dbReference type="AlphaFoldDB" id="A0AAN9V843"/>
<accession>A0AAN9V843</accession>
<name>A0AAN9V843_9ORTH</name>
<sequence>MRTATLTVAARIIGCVCLLGSVMITTQIAVDLFHFSNPAYSNTTKWAFKSIDVWTVHHAHQFVDKESHLFAVGIFVVFYGVCSGLLVYATYGGRRLLAEPWLFCEGTCILCEASSLVAYYMRKEEVTARWNATGALLCLALAGFMWGLVFEAQLRWKTDAFGERAAPSPPPYTEHSLEQPHALHAPGRAHRAKMTVV</sequence>
<protein>
    <submittedName>
        <fullName evidence="2">Uncharacterized protein</fullName>
    </submittedName>
</protein>
<gene>
    <name evidence="2" type="ORF">R5R35_007628</name>
</gene>
<dbReference type="EMBL" id="JAZDUA010000389">
    <property type="protein sequence ID" value="KAK7793303.1"/>
    <property type="molecule type" value="Genomic_DNA"/>
</dbReference>
<keyword evidence="1" id="KW-0472">Membrane</keyword>
<reference evidence="2 3" key="1">
    <citation type="submission" date="2024-03" db="EMBL/GenBank/DDBJ databases">
        <title>The genome assembly and annotation of the cricket Gryllus longicercus Weissman &amp; Gray.</title>
        <authorList>
            <person name="Szrajer S."/>
            <person name="Gray D."/>
            <person name="Ylla G."/>
        </authorList>
    </citation>
    <scope>NUCLEOTIDE SEQUENCE [LARGE SCALE GENOMIC DNA]</scope>
    <source>
        <strain evidence="2">DAG 2021-001</strain>
        <tissue evidence="2">Whole body minus gut</tissue>
    </source>
</reference>
<keyword evidence="1" id="KW-0812">Transmembrane</keyword>
<keyword evidence="1" id="KW-1133">Transmembrane helix</keyword>
<evidence type="ECO:0000313" key="3">
    <source>
        <dbReference type="Proteomes" id="UP001378592"/>
    </source>
</evidence>
<feature type="transmembrane region" description="Helical" evidence="1">
    <location>
        <begin position="12"/>
        <end position="30"/>
    </location>
</feature>
<feature type="transmembrane region" description="Helical" evidence="1">
    <location>
        <begin position="69"/>
        <end position="89"/>
    </location>
</feature>
<organism evidence="2 3">
    <name type="scientific">Gryllus longicercus</name>
    <dbReference type="NCBI Taxonomy" id="2509291"/>
    <lineage>
        <taxon>Eukaryota</taxon>
        <taxon>Metazoa</taxon>
        <taxon>Ecdysozoa</taxon>
        <taxon>Arthropoda</taxon>
        <taxon>Hexapoda</taxon>
        <taxon>Insecta</taxon>
        <taxon>Pterygota</taxon>
        <taxon>Neoptera</taxon>
        <taxon>Polyneoptera</taxon>
        <taxon>Orthoptera</taxon>
        <taxon>Ensifera</taxon>
        <taxon>Gryllidea</taxon>
        <taxon>Grylloidea</taxon>
        <taxon>Gryllidae</taxon>
        <taxon>Gryllinae</taxon>
        <taxon>Gryllus</taxon>
    </lineage>
</organism>
<dbReference type="Proteomes" id="UP001378592">
    <property type="component" value="Unassembled WGS sequence"/>
</dbReference>
<evidence type="ECO:0000313" key="2">
    <source>
        <dbReference type="EMBL" id="KAK7793303.1"/>
    </source>
</evidence>